<keyword evidence="2 5" id="KW-0812">Transmembrane</keyword>
<proteinExistence type="inferred from homology"/>
<dbReference type="RefSeq" id="XP_017022080.1">
    <property type="nucleotide sequence ID" value="XM_017166591.3"/>
</dbReference>
<feature type="transmembrane region" description="Helical" evidence="5">
    <location>
        <begin position="120"/>
        <end position="138"/>
    </location>
</feature>
<evidence type="ECO:0000256" key="2">
    <source>
        <dbReference type="ARBA" id="ARBA00022692"/>
    </source>
</evidence>
<feature type="transmembrane region" description="Helical" evidence="5">
    <location>
        <begin position="95"/>
        <end position="114"/>
    </location>
</feature>
<feature type="transmembrane region" description="Helical" evidence="5">
    <location>
        <begin position="176"/>
        <end position="199"/>
    </location>
</feature>
<reference evidence="6" key="1">
    <citation type="submission" date="2025-05" db="UniProtKB">
        <authorList>
            <consortium name="RefSeq"/>
        </authorList>
    </citation>
    <scope>NUCLEOTIDE SEQUENCE [LARGE SCALE GENOMIC DNA]</scope>
    <source>
        <strain evidence="6">14028-0561.14</strain>
    </source>
</reference>
<accession>A0A6P4I1V3</accession>
<dbReference type="AlphaFoldDB" id="A0A6P4I1V3"/>
<keyword evidence="3 5" id="KW-1133">Transmembrane helix</keyword>
<feature type="transmembrane region" description="Helical" evidence="5">
    <location>
        <begin position="64"/>
        <end position="83"/>
    </location>
</feature>
<evidence type="ECO:0000256" key="3">
    <source>
        <dbReference type="ARBA" id="ARBA00022989"/>
    </source>
</evidence>
<evidence type="ECO:0000256" key="5">
    <source>
        <dbReference type="RuleBase" id="RU004379"/>
    </source>
</evidence>
<gene>
    <name evidence="7" type="primary">LOC108074514</name>
</gene>
<dbReference type="GeneID" id="108074514"/>
<feature type="transmembrane region" description="Helical" evidence="5">
    <location>
        <begin position="28"/>
        <end position="52"/>
    </location>
</feature>
<keyword evidence="4 5" id="KW-0472">Membrane</keyword>
<comment type="similarity">
    <text evidence="5">Belongs to the BI1 family.</text>
</comment>
<evidence type="ECO:0000256" key="4">
    <source>
        <dbReference type="ARBA" id="ARBA00023136"/>
    </source>
</evidence>
<dbReference type="GO" id="GO:0016020">
    <property type="term" value="C:membrane"/>
    <property type="evidence" value="ECO:0007669"/>
    <property type="project" value="UniProtKB-SubCell"/>
</dbReference>
<dbReference type="Proteomes" id="UP001652661">
    <property type="component" value="Chromosome 2L"/>
</dbReference>
<dbReference type="Pfam" id="PF01027">
    <property type="entry name" value="Bax1-I"/>
    <property type="match status" value="1"/>
</dbReference>
<sequence length="238" mass="27508">MACCGKRRDSRDSDMGMMIEDPSVRRRFIVKVLMIVAINLLFTSLFAAIPVFHRPTRMFFRRHWWLFIPAICVLMTIHILVCYCQKLFRRSPIKFILLAVYVLAHTVLLCLVVSRYQPKLIFAAFGICTAMVILLGLFAKFAPCDFTGCWIFVFVISVILMLLGILTFFFRIMLIIYAAVGIFAYSLFLVIDLQLLIGGKTHKNEYDEEDYIIAALQIYTDIIEIFKMLLICLGLLEM</sequence>
<dbReference type="OrthoDB" id="7933078at2759"/>
<evidence type="ECO:0000256" key="1">
    <source>
        <dbReference type="ARBA" id="ARBA00004141"/>
    </source>
</evidence>
<dbReference type="PANTHER" id="PTHR23291">
    <property type="entry name" value="BAX INHIBITOR-RELATED"/>
    <property type="match status" value="1"/>
</dbReference>
<dbReference type="PANTHER" id="PTHR23291:SF47">
    <property type="entry name" value="TRANSMEMBRANE BAX INHIBITOR MOTIF CONTAINING 7"/>
    <property type="match status" value="1"/>
</dbReference>
<evidence type="ECO:0000313" key="7">
    <source>
        <dbReference type="RefSeq" id="XP_017022080.1"/>
    </source>
</evidence>
<dbReference type="InterPro" id="IPR006214">
    <property type="entry name" value="Bax_inhibitor_1-related"/>
</dbReference>
<reference evidence="7" key="2">
    <citation type="submission" date="2025-08" db="UniProtKB">
        <authorList>
            <consortium name="RefSeq"/>
        </authorList>
    </citation>
    <scope>IDENTIFICATION</scope>
    <source>
        <strain evidence="7">14028-0561.14</strain>
        <tissue evidence="7">Whole fly</tissue>
    </source>
</reference>
<name>A0A6P4I1V3_DROKI</name>
<feature type="transmembrane region" description="Helical" evidence="5">
    <location>
        <begin position="150"/>
        <end position="170"/>
    </location>
</feature>
<organism evidence="6 7">
    <name type="scientific">Drosophila kikkawai</name>
    <name type="common">Fruit fly</name>
    <dbReference type="NCBI Taxonomy" id="30033"/>
    <lineage>
        <taxon>Eukaryota</taxon>
        <taxon>Metazoa</taxon>
        <taxon>Ecdysozoa</taxon>
        <taxon>Arthropoda</taxon>
        <taxon>Hexapoda</taxon>
        <taxon>Insecta</taxon>
        <taxon>Pterygota</taxon>
        <taxon>Neoptera</taxon>
        <taxon>Endopterygota</taxon>
        <taxon>Diptera</taxon>
        <taxon>Brachycera</taxon>
        <taxon>Muscomorpha</taxon>
        <taxon>Ephydroidea</taxon>
        <taxon>Drosophilidae</taxon>
        <taxon>Drosophila</taxon>
        <taxon>Sophophora</taxon>
    </lineage>
</organism>
<keyword evidence="6" id="KW-1185">Reference proteome</keyword>
<evidence type="ECO:0000313" key="6">
    <source>
        <dbReference type="Proteomes" id="UP001652661"/>
    </source>
</evidence>
<protein>
    <submittedName>
        <fullName evidence="7">Protein lifeguard 3</fullName>
    </submittedName>
</protein>
<comment type="subcellular location">
    <subcellularLocation>
        <location evidence="1">Membrane</location>
        <topology evidence="1">Multi-pass membrane protein</topology>
    </subcellularLocation>
</comment>